<protein>
    <recommendedName>
        <fullName evidence="1">B3/B4 tRNA-binding domain-containing protein</fullName>
    </recommendedName>
</protein>
<dbReference type="GO" id="GO:0003723">
    <property type="term" value="F:RNA binding"/>
    <property type="evidence" value="ECO:0007669"/>
    <property type="project" value="InterPro"/>
</dbReference>
<sequence>MKQFIVDESFWELFPDVEIAVLSVKNAETSRELSEDQREEIRILLEQANQAARRFLTSDVISENHVPAVWRAAYQKFPGKKGARCSIENLLKRILHGKPVGTIAPAVDITNAISLKYAFPIGVENLDQIRGDLHLGAMKGGEDFIPIGSEEQDPPLPGEIAYYDEAGAVCRCFNWRDGRRTEVTDDTHNEIILMENVEPERTADLQNALEELQDLMRKYLGVKIVHAGMVSRCHSSIPIED</sequence>
<dbReference type="SMART" id="SM00873">
    <property type="entry name" value="B3_4"/>
    <property type="match status" value="1"/>
</dbReference>
<dbReference type="Gene3D" id="3.50.40.10">
    <property type="entry name" value="Phenylalanyl-trna Synthetase, Chain B, domain 3"/>
    <property type="match status" value="1"/>
</dbReference>
<dbReference type="PANTHER" id="PTHR39209">
    <property type="match status" value="1"/>
</dbReference>
<dbReference type="Proteomes" id="UP000461880">
    <property type="component" value="Unassembled WGS sequence"/>
</dbReference>
<dbReference type="AlphaFoldDB" id="A0A7X2NTF8"/>
<dbReference type="InterPro" id="IPR005146">
    <property type="entry name" value="B3/B4_tRNA-bd"/>
</dbReference>
<dbReference type="Pfam" id="PF03483">
    <property type="entry name" value="B3_4"/>
    <property type="match status" value="1"/>
</dbReference>
<dbReference type="GO" id="GO:0004826">
    <property type="term" value="F:phenylalanine-tRNA ligase activity"/>
    <property type="evidence" value="ECO:0007669"/>
    <property type="project" value="InterPro"/>
</dbReference>
<evidence type="ECO:0000259" key="1">
    <source>
        <dbReference type="SMART" id="SM00873"/>
    </source>
</evidence>
<evidence type="ECO:0000313" key="3">
    <source>
        <dbReference type="Proteomes" id="UP000461880"/>
    </source>
</evidence>
<dbReference type="EMBL" id="VUMN01000027">
    <property type="protein sequence ID" value="MSS59276.1"/>
    <property type="molecule type" value="Genomic_DNA"/>
</dbReference>
<keyword evidence="3" id="KW-1185">Reference proteome</keyword>
<comment type="caution">
    <text evidence="2">The sequence shown here is derived from an EMBL/GenBank/DDBJ whole genome shotgun (WGS) entry which is preliminary data.</text>
</comment>
<evidence type="ECO:0000313" key="2">
    <source>
        <dbReference type="EMBL" id="MSS59276.1"/>
    </source>
</evidence>
<dbReference type="SUPFAM" id="SSF56037">
    <property type="entry name" value="PheT/TilS domain"/>
    <property type="match status" value="1"/>
</dbReference>
<dbReference type="RefSeq" id="WP_154505484.1">
    <property type="nucleotide sequence ID" value="NZ_VUMN01000027.1"/>
</dbReference>
<organism evidence="2 3">
    <name type="scientific">Stecheria intestinalis</name>
    <dbReference type="NCBI Taxonomy" id="2606630"/>
    <lineage>
        <taxon>Bacteria</taxon>
        <taxon>Bacillati</taxon>
        <taxon>Bacillota</taxon>
        <taxon>Erysipelotrichia</taxon>
        <taxon>Erysipelotrichales</taxon>
        <taxon>Erysipelotrichaceae</taxon>
        <taxon>Stecheria</taxon>
    </lineage>
</organism>
<reference evidence="2 3" key="1">
    <citation type="submission" date="2019-08" db="EMBL/GenBank/DDBJ databases">
        <title>In-depth cultivation of the pig gut microbiome towards novel bacterial diversity and tailored functional studies.</title>
        <authorList>
            <person name="Wylensek D."/>
            <person name="Hitch T.C.A."/>
            <person name="Clavel T."/>
        </authorList>
    </citation>
    <scope>NUCLEOTIDE SEQUENCE [LARGE SCALE GENOMIC DNA]</scope>
    <source>
        <strain evidence="2 3">Oil+RF-744-GAM-WT-6</strain>
    </source>
</reference>
<accession>A0A7X2NTF8</accession>
<feature type="domain" description="B3/B4 tRNA-binding" evidence="1">
    <location>
        <begin position="68"/>
        <end position="221"/>
    </location>
</feature>
<dbReference type="InterPro" id="IPR020825">
    <property type="entry name" value="Phe-tRNA_synthase-like_B3/B4"/>
</dbReference>
<dbReference type="PANTHER" id="PTHR39209:SF2">
    <property type="entry name" value="CYTOPLASMIC PROTEIN"/>
    <property type="match status" value="1"/>
</dbReference>
<name>A0A7X2NTF8_9FIRM</name>
<proteinExistence type="predicted"/>
<gene>
    <name evidence="2" type="ORF">FYJ51_10255</name>
</gene>